<dbReference type="RefSeq" id="WP_152763011.1">
    <property type="nucleotide sequence ID" value="NZ_WHLY01000002.1"/>
</dbReference>
<dbReference type="Proteomes" id="UP000479293">
    <property type="component" value="Unassembled WGS sequence"/>
</dbReference>
<dbReference type="AlphaFoldDB" id="A0A7C9BJQ8"/>
<dbReference type="Pfam" id="PF04909">
    <property type="entry name" value="Amidohydro_2"/>
    <property type="match status" value="1"/>
</dbReference>
<sequence>MKNLSFGFCLLCIATVARSQTVEAPLGFEEYDPISTLKVEEHIPTRAKFPFIDVHNHQYQMPQQNLHELVAVMDTMNMQIMVNLSGRGWYQEWDEGTAQLKGSLANVMKNEPKRIAVFTNLQFKGFGEPDWTSKAVAQLEADVKMGAKGLKIYKSLGFSGIVDEKGERVAVNDVRLDPVWAKCGTLGIPVLIHTADVPSFWDPLDRYNERWLELKTHPGRNRAKDKVSFEQLIGEQHDIFRKHPKTTFINAHMGWYANNLRKLDSLMIAYPNTYVEIGAVIAELGRQPRAAKQFFNKYQDRVLFGKDSWVPSEYVTYFRVLETEDEYFPYHKKYHAFWRMYGLGLSDEVLKKLYYKNALKIIPGLDKSAFPE</sequence>
<keyword evidence="4" id="KW-1185">Reference proteome</keyword>
<dbReference type="GO" id="GO:0016831">
    <property type="term" value="F:carboxy-lyase activity"/>
    <property type="evidence" value="ECO:0007669"/>
    <property type="project" value="InterPro"/>
</dbReference>
<keyword evidence="3" id="KW-0378">Hydrolase</keyword>
<comment type="caution">
    <text evidence="3">The sequence shown here is derived from an EMBL/GenBank/DDBJ whole genome shotgun (WGS) entry which is preliminary data.</text>
</comment>
<name>A0A7C9BJQ8_9BACT</name>
<dbReference type="EMBL" id="WHLY01000002">
    <property type="protein sequence ID" value="MPR35714.1"/>
    <property type="molecule type" value="Genomic_DNA"/>
</dbReference>
<gene>
    <name evidence="3" type="ORF">GBK04_20755</name>
</gene>
<dbReference type="Gene3D" id="3.20.20.140">
    <property type="entry name" value="Metal-dependent hydrolases"/>
    <property type="match status" value="1"/>
</dbReference>
<feature type="domain" description="Amidohydrolase-related" evidence="2">
    <location>
        <begin position="129"/>
        <end position="361"/>
    </location>
</feature>
<dbReference type="GO" id="GO:0005737">
    <property type="term" value="C:cytoplasm"/>
    <property type="evidence" value="ECO:0007669"/>
    <property type="project" value="TreeGrafter"/>
</dbReference>
<dbReference type="PANTHER" id="PTHR21240:SF28">
    <property type="entry name" value="ISO-OROTATE DECARBOXYLASE (EUROFUNG)"/>
    <property type="match status" value="1"/>
</dbReference>
<organism evidence="3 4">
    <name type="scientific">Salmonirosea aquatica</name>
    <dbReference type="NCBI Taxonomy" id="2654236"/>
    <lineage>
        <taxon>Bacteria</taxon>
        <taxon>Pseudomonadati</taxon>
        <taxon>Bacteroidota</taxon>
        <taxon>Cytophagia</taxon>
        <taxon>Cytophagales</taxon>
        <taxon>Spirosomataceae</taxon>
        <taxon>Salmonirosea</taxon>
    </lineage>
</organism>
<dbReference type="SUPFAM" id="SSF51556">
    <property type="entry name" value="Metallo-dependent hydrolases"/>
    <property type="match status" value="1"/>
</dbReference>
<evidence type="ECO:0000313" key="4">
    <source>
        <dbReference type="Proteomes" id="UP000479293"/>
    </source>
</evidence>
<dbReference type="PANTHER" id="PTHR21240">
    <property type="entry name" value="2-AMINO-3-CARBOXYLMUCONATE-6-SEMIALDEHYDE DECARBOXYLASE"/>
    <property type="match status" value="1"/>
</dbReference>
<dbReference type="InterPro" id="IPR006680">
    <property type="entry name" value="Amidohydro-rel"/>
</dbReference>
<proteinExistence type="predicted"/>
<reference evidence="3 4" key="1">
    <citation type="submission" date="2019-10" db="EMBL/GenBank/DDBJ databases">
        <title>Draft Genome Sequence of Cytophagaceae sp. SJW1-29.</title>
        <authorList>
            <person name="Choi A."/>
        </authorList>
    </citation>
    <scope>NUCLEOTIDE SEQUENCE [LARGE SCALE GENOMIC DNA]</scope>
    <source>
        <strain evidence="3 4">SJW1-29</strain>
    </source>
</reference>
<evidence type="ECO:0000313" key="3">
    <source>
        <dbReference type="EMBL" id="MPR35714.1"/>
    </source>
</evidence>
<protein>
    <submittedName>
        <fullName evidence="3">Amidohydrolase family protein</fullName>
    </submittedName>
</protein>
<evidence type="ECO:0000256" key="1">
    <source>
        <dbReference type="ARBA" id="ARBA00023239"/>
    </source>
</evidence>
<accession>A0A7C9BJQ8</accession>
<keyword evidence="1" id="KW-0456">Lyase</keyword>
<dbReference type="InterPro" id="IPR032466">
    <property type="entry name" value="Metal_Hydrolase"/>
</dbReference>
<dbReference type="GO" id="GO:0019748">
    <property type="term" value="P:secondary metabolic process"/>
    <property type="evidence" value="ECO:0007669"/>
    <property type="project" value="TreeGrafter"/>
</dbReference>
<evidence type="ECO:0000259" key="2">
    <source>
        <dbReference type="Pfam" id="PF04909"/>
    </source>
</evidence>
<dbReference type="InterPro" id="IPR032465">
    <property type="entry name" value="ACMSD"/>
</dbReference>
<dbReference type="GO" id="GO:0016787">
    <property type="term" value="F:hydrolase activity"/>
    <property type="evidence" value="ECO:0007669"/>
    <property type="project" value="UniProtKB-KW"/>
</dbReference>